<accession>A0A101XR75</accession>
<comment type="caution">
    <text evidence="2">The sequence shown here is derived from an EMBL/GenBank/DDBJ whole genome shotgun (WGS) entry which is preliminary data.</text>
</comment>
<dbReference type="EMBL" id="LPVJ01000029">
    <property type="protein sequence ID" value="KUO96041.1"/>
    <property type="molecule type" value="Genomic_DNA"/>
</dbReference>
<keyword evidence="1" id="KW-0472">Membrane</keyword>
<name>A0A101XR75_9BACL</name>
<evidence type="ECO:0000313" key="3">
    <source>
        <dbReference type="Proteomes" id="UP000053557"/>
    </source>
</evidence>
<keyword evidence="1" id="KW-0812">Transmembrane</keyword>
<keyword evidence="1" id="KW-1133">Transmembrane helix</keyword>
<gene>
    <name evidence="2" type="ORF">ATW55_01330</name>
</gene>
<dbReference type="AlphaFoldDB" id="A0A101XR75"/>
<feature type="transmembrane region" description="Helical" evidence="1">
    <location>
        <begin position="109"/>
        <end position="129"/>
    </location>
</feature>
<evidence type="ECO:0000256" key="1">
    <source>
        <dbReference type="SAM" id="Phobius"/>
    </source>
</evidence>
<keyword evidence="3" id="KW-1185">Reference proteome</keyword>
<organism evidence="2 3">
    <name type="scientific">Ferroacidibacillus organovorans</name>
    <dbReference type="NCBI Taxonomy" id="1765683"/>
    <lineage>
        <taxon>Bacteria</taxon>
        <taxon>Bacillati</taxon>
        <taxon>Bacillota</taxon>
        <taxon>Bacilli</taxon>
        <taxon>Bacillales</taxon>
        <taxon>Alicyclobacillaceae</taxon>
        <taxon>Ferroacidibacillus</taxon>
    </lineage>
</organism>
<proteinExistence type="predicted"/>
<feature type="transmembrane region" description="Helical" evidence="1">
    <location>
        <begin position="135"/>
        <end position="155"/>
    </location>
</feature>
<feature type="transmembrane region" description="Helical" evidence="1">
    <location>
        <begin position="12"/>
        <end position="34"/>
    </location>
</feature>
<dbReference type="Proteomes" id="UP000053557">
    <property type="component" value="Unassembled WGS sequence"/>
</dbReference>
<protein>
    <submittedName>
        <fullName evidence="2">Uncharacterized protein</fullName>
    </submittedName>
</protein>
<feature type="transmembrane region" description="Helical" evidence="1">
    <location>
        <begin position="66"/>
        <end position="88"/>
    </location>
</feature>
<evidence type="ECO:0000313" key="2">
    <source>
        <dbReference type="EMBL" id="KUO96041.1"/>
    </source>
</evidence>
<reference evidence="2 3" key="1">
    <citation type="submission" date="2015-12" db="EMBL/GenBank/DDBJ databases">
        <title>Draft genome sequence of Acidibacillus ferrooxidans ITV001, isolated from a chalcopyrite acid mine drainage site in Brazil.</title>
        <authorList>
            <person name="Dall'Agnol H."/>
            <person name="Nancucheo I."/>
            <person name="Johnson B."/>
            <person name="Oliveira R."/>
            <person name="Leite L."/>
            <person name="Pylro V."/>
            <person name="Nunes G.L."/>
            <person name="Tzotzos G."/>
            <person name="Fernandes G.R."/>
            <person name="Dutra J."/>
            <person name="Orellana S.C."/>
            <person name="Oliveira G."/>
        </authorList>
    </citation>
    <scope>NUCLEOTIDE SEQUENCE [LARGE SCALE GENOMIC DNA]</scope>
    <source>
        <strain evidence="3">ITV01</strain>
    </source>
</reference>
<sequence length="192" mass="20671">MSGLSIGIADIMHLNVGVVNLWIKGMIFSIVFLFGGKSIAFWTTVGAALTGGCMWLFAMIPVTFTWPQWLAFGLILLFSKFPIGLLVSRGYSTGGYTAVGQVLCARLHIPLRVSLAILNTISVLAMYVSHGAKSGALTAVIALTSGVATEAWATISRKWLDAPSKDCPTDEILRFSGPFAKIFRLTIGNREN</sequence>
<feature type="transmembrane region" description="Helical" evidence="1">
    <location>
        <begin position="41"/>
        <end position="60"/>
    </location>
</feature>